<evidence type="ECO:0000313" key="5">
    <source>
        <dbReference type="Proteomes" id="UP001595755"/>
    </source>
</evidence>
<dbReference type="EMBL" id="JBHSED010000040">
    <property type="protein sequence ID" value="MFC4305474.1"/>
    <property type="molecule type" value="Genomic_DNA"/>
</dbReference>
<keyword evidence="2" id="KW-0804">Transcription</keyword>
<gene>
    <name evidence="4" type="ORF">ACFO1S_18755</name>
</gene>
<reference evidence="5" key="1">
    <citation type="journal article" date="2019" name="Int. J. Syst. Evol. Microbiol.">
        <title>The Global Catalogue of Microorganisms (GCM) 10K type strain sequencing project: providing services to taxonomists for standard genome sequencing and annotation.</title>
        <authorList>
            <consortium name="The Broad Institute Genomics Platform"/>
            <consortium name="The Broad Institute Genome Sequencing Center for Infectious Disease"/>
            <person name="Wu L."/>
            <person name="Ma J."/>
        </authorList>
    </citation>
    <scope>NUCLEOTIDE SEQUENCE [LARGE SCALE GENOMIC DNA]</scope>
    <source>
        <strain evidence="5">CGMCC 4.1641</strain>
    </source>
</reference>
<proteinExistence type="predicted"/>
<dbReference type="InterPro" id="IPR009057">
    <property type="entry name" value="Homeodomain-like_sf"/>
</dbReference>
<sequence>MRNGIKPETVVAAAAEIADLQGWDQITLGSVAGRLGIKTPSLYNHVEGLPDLRQQLASFAIERLKDRLCDAAIGQAGKPALIEVGQCFMAFARQHPGLYEAMNRVASPKPERFAQAAELILELFFRLMQPLGIPEEERVHAVRGLRSMVHGFAALESAGGFQLAENVRESLSKSIACYIDGLSALRK</sequence>
<keyword evidence="5" id="KW-1185">Reference proteome</keyword>
<dbReference type="InterPro" id="IPR036271">
    <property type="entry name" value="Tet_transcr_reg_TetR-rel_C_sf"/>
</dbReference>
<evidence type="ECO:0000256" key="1">
    <source>
        <dbReference type="ARBA" id="ARBA00023015"/>
    </source>
</evidence>
<dbReference type="RefSeq" id="WP_204601087.1">
    <property type="nucleotide sequence ID" value="NZ_JBHSED010000040.1"/>
</dbReference>
<dbReference type="Gene3D" id="1.10.357.10">
    <property type="entry name" value="Tetracycline Repressor, domain 2"/>
    <property type="match status" value="1"/>
</dbReference>
<accession>A0ABV8SGG1</accession>
<keyword evidence="1" id="KW-0805">Transcription regulation</keyword>
<evidence type="ECO:0000256" key="2">
    <source>
        <dbReference type="ARBA" id="ARBA00023163"/>
    </source>
</evidence>
<dbReference type="Proteomes" id="UP001595755">
    <property type="component" value="Unassembled WGS sequence"/>
</dbReference>
<name>A0ABV8SGG1_9BACL</name>
<organism evidence="4 5">
    <name type="scientific">Cohnella boryungensis</name>
    <dbReference type="NCBI Taxonomy" id="768479"/>
    <lineage>
        <taxon>Bacteria</taxon>
        <taxon>Bacillati</taxon>
        <taxon>Bacillota</taxon>
        <taxon>Bacilli</taxon>
        <taxon>Bacillales</taxon>
        <taxon>Paenibacillaceae</taxon>
        <taxon>Cohnella</taxon>
    </lineage>
</organism>
<comment type="caution">
    <text evidence="4">The sequence shown here is derived from an EMBL/GenBank/DDBJ whole genome shotgun (WGS) entry which is preliminary data.</text>
</comment>
<dbReference type="SUPFAM" id="SSF48498">
    <property type="entry name" value="Tetracyclin repressor-like, C-terminal domain"/>
    <property type="match status" value="1"/>
</dbReference>
<dbReference type="SUPFAM" id="SSF46689">
    <property type="entry name" value="Homeodomain-like"/>
    <property type="match status" value="1"/>
</dbReference>
<dbReference type="InterPro" id="IPR025996">
    <property type="entry name" value="MT1864/Rv1816-like_C"/>
</dbReference>
<protein>
    <submittedName>
        <fullName evidence="4">TetR/AcrR family transcriptional regulator</fullName>
    </submittedName>
</protein>
<evidence type="ECO:0000259" key="3">
    <source>
        <dbReference type="Pfam" id="PF13305"/>
    </source>
</evidence>
<dbReference type="Pfam" id="PF13305">
    <property type="entry name" value="TetR_C_33"/>
    <property type="match status" value="1"/>
</dbReference>
<dbReference type="Gene3D" id="1.10.10.60">
    <property type="entry name" value="Homeodomain-like"/>
    <property type="match status" value="1"/>
</dbReference>
<feature type="domain" description="HTH-type transcriptional regulator MT1864/Rv1816-like C-terminal" evidence="3">
    <location>
        <begin position="82"/>
        <end position="176"/>
    </location>
</feature>
<evidence type="ECO:0000313" key="4">
    <source>
        <dbReference type="EMBL" id="MFC4305474.1"/>
    </source>
</evidence>